<keyword evidence="4 16" id="KW-0819">tRNA processing</keyword>
<dbReference type="GO" id="GO:0005524">
    <property type="term" value="F:ATP binding"/>
    <property type="evidence" value="ECO:0007669"/>
    <property type="project" value="UniProtKB-UniRule"/>
</dbReference>
<dbReference type="PANTHER" id="PTHR32004:SF1">
    <property type="entry name" value="TRNA LIGASE"/>
    <property type="match status" value="1"/>
</dbReference>
<name>G8ZSY8_TORDE</name>
<evidence type="ECO:0000256" key="10">
    <source>
        <dbReference type="ARBA" id="ARBA00022840"/>
    </source>
</evidence>
<evidence type="ECO:0000256" key="13">
    <source>
        <dbReference type="ARBA" id="ARBA00055002"/>
    </source>
</evidence>
<comment type="similarity">
    <text evidence="14 16">Belongs to the TRL1 family.</text>
</comment>
<protein>
    <recommendedName>
        <fullName evidence="15 16">tRNA ligase</fullName>
        <ecNumber evidence="1 16">6.5.1.3</ecNumber>
    </recommendedName>
</protein>
<evidence type="ECO:0000256" key="12">
    <source>
        <dbReference type="ARBA" id="ARBA00034038"/>
    </source>
</evidence>
<evidence type="ECO:0000256" key="1">
    <source>
        <dbReference type="ARBA" id="ARBA00012724"/>
    </source>
</evidence>
<dbReference type="EMBL" id="HE616745">
    <property type="protein sequence ID" value="CCE91732.1"/>
    <property type="molecule type" value="Genomic_DNA"/>
</dbReference>
<comment type="function">
    <text evidence="13">One of the two proteins required for the splicing of precursor tRNA molecules containing introns. The ligation activity requires three enzymatic activities: phosphorylation of the 5' terminus of the 3' half-tRNA in the presence of ATP, opening of the 2'3'-cyclic phosphodiester bond of the 5' half-tRNA leaving a 2'-phosphomonoester and ligation of the two tRNA halves in an ATP-dependent reaction.</text>
</comment>
<proteinExistence type="inferred from homology"/>
<evidence type="ECO:0000313" key="21">
    <source>
        <dbReference type="EMBL" id="CCE91732.1"/>
    </source>
</evidence>
<evidence type="ECO:0000256" key="4">
    <source>
        <dbReference type="ARBA" id="ARBA00022694"/>
    </source>
</evidence>
<evidence type="ECO:0000256" key="14">
    <source>
        <dbReference type="ARBA" id="ARBA00061627"/>
    </source>
</evidence>
<dbReference type="Pfam" id="PF08303">
    <property type="entry name" value="tRNA_lig_kinase"/>
    <property type="match status" value="1"/>
</dbReference>
<keyword evidence="5" id="KW-0540">Nuclease</keyword>
<keyword evidence="6" id="KW-0547">Nucleotide-binding</keyword>
<sequence>MGLNGVEIRSESQEVRNLVRDLENATTLPSRGKATKRVCDLFDSDKKVVSWKFQEWDYGKKNIKLPCNARGLFILEDDDKPEIVARGYDKFFNVDEVPFTKWDYIEKNTVGPYDVTLKSNGCIIFISGLADGTLVVCSKHSTGARTDVDRNHAESGKSFLLSQLAKLEIDSREFAKRLHELNVTAVAEYCDDSFEEHILAYEGEKVGLYLHGINLNQRDFATWPMEDVARFASQYGFKPTEHFKLEDIKKLRTFVDECSQHGSYNGTEAEGFVIRSHLKDSGDDFFFKYKFEEPYLMYRQWREVTKDYITTRSRVFKFKKHKFITNKYLDFVIPLLENDKQMCDNYLRGFGIIKLRNAFLQDYGMSGMEILNYERVKELELRNAVDFDKVDENTKFLIFPVAVIGCGKTTTSLTLKNLFPKSWAVVQNDDITSKDKSMLMKKSLELLAQPEIKCVVVDRNNHQYRERTQLFTWFEELKEDYLAYDTNVKIIGLSFFPYDELDKVGELTIARVLARGDNHQSIKSSSYGEQKVLGIMRGFMNRFQPVNVERRPDSLFDLVISLRVYNKNSSLHNAKTVLHELNKEYPVLVPEVPSSDRIEQAFNQSLNYKPKITKIVRGIGGSESKKNLPTFFSAHINNRLEIIEEISNLVQNAKLDDAAKSGIKKLFQENKFQSEFHITLSHISQRKKGTELQRATWQNLIHRYQNLISTIKIQKEERHCLSTKDVVKFSIRKLCWDEKIVGILVDLPEEHLFDVDGEAVPRINFRNEVSHITVGILETGTPPFYTNELCRKVLSSDKKRDYHVLEFEYPKRFEANVRITFQ</sequence>
<dbReference type="OrthoDB" id="276239at2759"/>
<dbReference type="GO" id="GO:0004113">
    <property type="term" value="F:2',3'-cyclic-nucleotide 3'-phosphodiesterase activity"/>
    <property type="evidence" value="ECO:0007669"/>
    <property type="project" value="EnsemblFungi"/>
</dbReference>
<dbReference type="InterPro" id="IPR027417">
    <property type="entry name" value="P-loop_NTPase"/>
</dbReference>
<dbReference type="GO" id="GO:0036498">
    <property type="term" value="P:IRE1-mediated unfolded protein response"/>
    <property type="evidence" value="ECO:0007669"/>
    <property type="project" value="EnsemblFungi"/>
</dbReference>
<dbReference type="InterPro" id="IPR012387">
    <property type="entry name" value="Trl1_fun"/>
</dbReference>
<dbReference type="GeneID" id="11502167"/>
<comment type="catalytic activity">
    <reaction evidence="12 16">
        <text>ATP + (ribonucleotide)n-3'-hydroxyl + 5'-phospho-(ribonucleotide)m = (ribonucleotide)n+m + AMP + diphosphate.</text>
        <dbReference type="EC" id="6.5.1.3"/>
    </reaction>
</comment>
<gene>
    <name evidence="21" type="primary">TDEL0D01480</name>
    <name evidence="21" type="ORF">TDEL_0D01480</name>
</gene>
<keyword evidence="8" id="KW-0418">Kinase</keyword>
<dbReference type="HOGENOM" id="CLU_010316_1_0_1"/>
<feature type="active site" description="N6-AMP-lysine intermediate" evidence="17">
    <location>
        <position position="118"/>
    </location>
</feature>
<organism evidence="21 22">
    <name type="scientific">Torulaspora delbrueckii</name>
    <name type="common">Yeast</name>
    <name type="synonym">Candida colliculosa</name>
    <dbReference type="NCBI Taxonomy" id="4950"/>
    <lineage>
        <taxon>Eukaryota</taxon>
        <taxon>Fungi</taxon>
        <taxon>Dikarya</taxon>
        <taxon>Ascomycota</taxon>
        <taxon>Saccharomycotina</taxon>
        <taxon>Saccharomycetes</taxon>
        <taxon>Saccharomycetales</taxon>
        <taxon>Saccharomycetaceae</taxon>
        <taxon>Torulaspora</taxon>
    </lineage>
</organism>
<evidence type="ECO:0000256" key="16">
    <source>
        <dbReference type="PIRNR" id="PIRNR019634"/>
    </source>
</evidence>
<dbReference type="PANTHER" id="PTHR32004">
    <property type="entry name" value="TRNA LIGASE"/>
    <property type="match status" value="1"/>
</dbReference>
<dbReference type="FunCoup" id="G8ZSY8">
    <property type="interactions" value="106"/>
</dbReference>
<evidence type="ECO:0000256" key="6">
    <source>
        <dbReference type="ARBA" id="ARBA00022741"/>
    </source>
</evidence>
<keyword evidence="11" id="KW-0511">Multifunctional enzyme</keyword>
<dbReference type="Gene3D" id="3.40.50.300">
    <property type="entry name" value="P-loop containing nucleotide triphosphate hydrolases"/>
    <property type="match status" value="1"/>
</dbReference>
<reference evidence="21 22" key="1">
    <citation type="journal article" date="2011" name="Proc. Natl. Acad. Sci. U.S.A.">
        <title>Evolutionary erosion of yeast sex chromosomes by mating-type switching accidents.</title>
        <authorList>
            <person name="Gordon J.L."/>
            <person name="Armisen D."/>
            <person name="Proux-Wera E."/>
            <person name="Oheigeartaigh S.S."/>
            <person name="Byrne K.P."/>
            <person name="Wolfe K.H."/>
        </authorList>
    </citation>
    <scope>NUCLEOTIDE SEQUENCE [LARGE SCALE GENOMIC DNA]</scope>
    <source>
        <strain evidence="22">ATCC 10662 / CBS 1146 / NBRC 0425 / NCYC 2629 / NRRL Y-866</strain>
    </source>
</reference>
<dbReference type="eggNOG" id="ENOG502QQB9">
    <property type="taxonomic scope" value="Eukaryota"/>
</dbReference>
<evidence type="ECO:0000313" key="22">
    <source>
        <dbReference type="Proteomes" id="UP000005627"/>
    </source>
</evidence>
<keyword evidence="7" id="KW-0255">Endonuclease</keyword>
<dbReference type="GO" id="GO:0005637">
    <property type="term" value="C:nuclear inner membrane"/>
    <property type="evidence" value="ECO:0007669"/>
    <property type="project" value="EnsemblFungi"/>
</dbReference>
<dbReference type="GO" id="GO:0006388">
    <property type="term" value="P:tRNA splicing, via endonucleolytic cleavage and ligation"/>
    <property type="evidence" value="ECO:0007669"/>
    <property type="project" value="UniProtKB-UniRule"/>
</dbReference>
<dbReference type="GO" id="GO:0070966">
    <property type="term" value="P:nuclear-transcribed mRNA catabolic process, no-go decay"/>
    <property type="evidence" value="ECO:0007669"/>
    <property type="project" value="EnsemblFungi"/>
</dbReference>
<keyword evidence="2 16" id="KW-0436">Ligase</keyword>
<evidence type="ECO:0000256" key="9">
    <source>
        <dbReference type="ARBA" id="ARBA00022801"/>
    </source>
</evidence>
<evidence type="ECO:0000256" key="11">
    <source>
        <dbReference type="ARBA" id="ARBA00023268"/>
    </source>
</evidence>
<accession>G8ZSY8</accession>
<dbReference type="KEGG" id="tdl:TDEL_0D01480"/>
<dbReference type="GO" id="GO:0003972">
    <property type="term" value="F:RNA ligase (ATP) activity"/>
    <property type="evidence" value="ECO:0007669"/>
    <property type="project" value="UniProtKB-UniRule"/>
</dbReference>
<evidence type="ECO:0000259" key="19">
    <source>
        <dbReference type="Pfam" id="PF08303"/>
    </source>
</evidence>
<dbReference type="InParanoid" id="G8ZSY8"/>
<evidence type="ECO:0000259" key="20">
    <source>
        <dbReference type="Pfam" id="PF09511"/>
    </source>
</evidence>
<feature type="domain" description="tRNA ligase phosphodiesterase" evidence="18">
    <location>
        <begin position="569"/>
        <end position="820"/>
    </location>
</feature>
<dbReference type="STRING" id="1076872.G8ZSY8"/>
<dbReference type="InterPro" id="IPR015965">
    <property type="entry name" value="tRNA_lig_PDEase"/>
</dbReference>
<dbReference type="InterPro" id="IPR019039">
    <property type="entry name" value="T4-Rnl1-like_N"/>
</dbReference>
<keyword evidence="10" id="KW-0067">ATP-binding</keyword>
<evidence type="ECO:0000256" key="17">
    <source>
        <dbReference type="PIRSR" id="PIRSR019634-50"/>
    </source>
</evidence>
<dbReference type="AlphaFoldDB" id="G8ZSY8"/>
<evidence type="ECO:0000256" key="7">
    <source>
        <dbReference type="ARBA" id="ARBA00022759"/>
    </source>
</evidence>
<dbReference type="Pfam" id="PF08302">
    <property type="entry name" value="tRNA_lig_CPD"/>
    <property type="match status" value="1"/>
</dbReference>
<dbReference type="EC" id="6.5.1.3" evidence="1 16"/>
<dbReference type="RefSeq" id="XP_003680943.1">
    <property type="nucleotide sequence ID" value="XM_003680895.1"/>
</dbReference>
<keyword evidence="3" id="KW-0808">Transferase</keyword>
<dbReference type="GO" id="GO:0051730">
    <property type="term" value="F:GTP-dependent polyribonucleotide 5'-hydroxyl-kinase activity"/>
    <property type="evidence" value="ECO:0007669"/>
    <property type="project" value="EnsemblFungi"/>
</dbReference>
<evidence type="ECO:0000259" key="18">
    <source>
        <dbReference type="Pfam" id="PF08302"/>
    </source>
</evidence>
<dbReference type="GO" id="GO:0004519">
    <property type="term" value="F:endonuclease activity"/>
    <property type="evidence" value="ECO:0007669"/>
    <property type="project" value="UniProtKB-KW"/>
</dbReference>
<dbReference type="GO" id="GO:0005737">
    <property type="term" value="C:cytoplasm"/>
    <property type="evidence" value="ECO:0007669"/>
    <property type="project" value="EnsemblFungi"/>
</dbReference>
<dbReference type="PIRSF" id="PIRSF019634">
    <property type="entry name" value="tRNA_lig_yeast"/>
    <property type="match status" value="1"/>
</dbReference>
<evidence type="ECO:0000256" key="5">
    <source>
        <dbReference type="ARBA" id="ARBA00022722"/>
    </source>
</evidence>
<dbReference type="Proteomes" id="UP000005627">
    <property type="component" value="Chromosome 4"/>
</dbReference>
<dbReference type="FunFam" id="3.40.50.300:FF:001934">
    <property type="entry name" value="tRNA ligase"/>
    <property type="match status" value="1"/>
</dbReference>
<dbReference type="Pfam" id="PF09511">
    <property type="entry name" value="RNA_lig_T4_1"/>
    <property type="match status" value="1"/>
</dbReference>
<evidence type="ECO:0000256" key="3">
    <source>
        <dbReference type="ARBA" id="ARBA00022679"/>
    </source>
</evidence>
<evidence type="ECO:0000256" key="15">
    <source>
        <dbReference type="ARBA" id="ARBA00073988"/>
    </source>
</evidence>
<keyword evidence="9" id="KW-0378">Hydrolase</keyword>
<evidence type="ECO:0000256" key="2">
    <source>
        <dbReference type="ARBA" id="ARBA00022598"/>
    </source>
</evidence>
<evidence type="ECO:0000256" key="8">
    <source>
        <dbReference type="ARBA" id="ARBA00022777"/>
    </source>
</evidence>
<feature type="domain" description="tRNA ligase kinase" evidence="19">
    <location>
        <begin position="397"/>
        <end position="564"/>
    </location>
</feature>
<keyword evidence="22" id="KW-1185">Reference proteome</keyword>
<feature type="domain" description="T4 RNA ligase 1-like N-terminal" evidence="20">
    <location>
        <begin position="68"/>
        <end position="296"/>
    </location>
</feature>
<dbReference type="GO" id="GO:2000622">
    <property type="term" value="P:regulation of nuclear-transcribed mRNA catabolic process, nonsense-mediated decay"/>
    <property type="evidence" value="ECO:0007669"/>
    <property type="project" value="EnsemblFungi"/>
</dbReference>
<dbReference type="GO" id="GO:0032056">
    <property type="term" value="P:positive regulation of translation in response to stress"/>
    <property type="evidence" value="ECO:0007669"/>
    <property type="project" value="EnsemblFungi"/>
</dbReference>
<dbReference type="InterPro" id="IPR015966">
    <property type="entry name" value="tRNA_lig_kin_fungi"/>
</dbReference>